<accession>A0A1D9DXE6</accession>
<evidence type="ECO:0000256" key="1">
    <source>
        <dbReference type="SAM" id="Phobius"/>
    </source>
</evidence>
<dbReference type="OrthoDB" id="9785340at2"/>
<dbReference type="STRING" id="535712.A4Z71_00145"/>
<dbReference type="EMBL" id="CP015208">
    <property type="protein sequence ID" value="AOY55474.1"/>
    <property type="molecule type" value="Genomic_DNA"/>
</dbReference>
<keyword evidence="1" id="KW-0812">Transmembrane</keyword>
<gene>
    <name evidence="2" type="ORF">A4Z71_00145</name>
</gene>
<protein>
    <recommendedName>
        <fullName evidence="4">Peptidase M48 domain-containing protein</fullName>
    </recommendedName>
</protein>
<evidence type="ECO:0000313" key="3">
    <source>
        <dbReference type="Proteomes" id="UP000243784"/>
    </source>
</evidence>
<evidence type="ECO:0000313" key="2">
    <source>
        <dbReference type="EMBL" id="AOY55474.1"/>
    </source>
</evidence>
<feature type="transmembrane region" description="Helical" evidence="1">
    <location>
        <begin position="36"/>
        <end position="59"/>
    </location>
</feature>
<feature type="transmembrane region" description="Helical" evidence="1">
    <location>
        <begin position="6"/>
        <end position="24"/>
    </location>
</feature>
<name>A0A1D9DXE6_9MICO</name>
<dbReference type="Proteomes" id="UP000243784">
    <property type="component" value="Chromosome"/>
</dbReference>
<feature type="transmembrane region" description="Helical" evidence="1">
    <location>
        <begin position="79"/>
        <end position="102"/>
    </location>
</feature>
<sequence length="231" mass="25383">MNPLIIPIAVEWVFLITTLAPLIFTGRFKNRPNLGLAIWFSAFLSAGVAAAIAIVVAGYSVFETWLVIHENPQGGEPWLLALVSGLGPWLLLAIAGVSIALVNQKIEPLVEQARELKPALGLVKKQQTEYRGVSVATIELPIDQAFTDGKEIYVTAQWWNRLNVGQREQLLQHEYAHIRLRHPGLKKLAGFIRVLTPNLAASKALAAEVFELTELAAKGYCSSGWLPTSVR</sequence>
<evidence type="ECO:0008006" key="4">
    <source>
        <dbReference type="Google" id="ProtNLM"/>
    </source>
</evidence>
<keyword evidence="3" id="KW-1185">Reference proteome</keyword>
<organism evidence="2 3">
    <name type="scientific">Candidatus Rhodoluna planktonica</name>
    <dbReference type="NCBI Taxonomy" id="535712"/>
    <lineage>
        <taxon>Bacteria</taxon>
        <taxon>Bacillati</taxon>
        <taxon>Actinomycetota</taxon>
        <taxon>Actinomycetes</taxon>
        <taxon>Micrococcales</taxon>
        <taxon>Microbacteriaceae</taxon>
        <taxon>Luna cluster</taxon>
        <taxon>Luna-1 subcluster</taxon>
        <taxon>Rhodoluna</taxon>
    </lineage>
</organism>
<dbReference type="AlphaFoldDB" id="A0A1D9DXE6"/>
<dbReference type="KEGG" id="rpla:A4Z71_00145"/>
<dbReference type="RefSeq" id="WP_070953990.1">
    <property type="nucleotide sequence ID" value="NZ_CP015208.1"/>
</dbReference>
<keyword evidence="1" id="KW-1133">Transmembrane helix</keyword>
<keyword evidence="1" id="KW-0472">Membrane</keyword>
<proteinExistence type="predicted"/>
<reference evidence="2 3" key="1">
    <citation type="journal article" date="2016" name="Biochim. Biophys. Acta">
        <title>Photochemical characterization of actinorhodopsin and its functional existence in the natural host.</title>
        <authorList>
            <person name="Nakamura S."/>
            <person name="Kikukawa T."/>
            <person name="Tamogami J."/>
            <person name="Kamiya M."/>
            <person name="Aizawa T."/>
            <person name="Hahn M.W."/>
            <person name="Ihara K."/>
            <person name="Kamo N."/>
            <person name="Demura M."/>
        </authorList>
    </citation>
    <scope>NUCLEOTIDE SEQUENCE [LARGE SCALE GENOMIC DNA]</scope>
    <source>
        <strain evidence="2 3">MWH-Dar1</strain>
    </source>
</reference>